<dbReference type="Pfam" id="PF01163">
    <property type="entry name" value="RIO1"/>
    <property type="match status" value="1"/>
</dbReference>
<gene>
    <name evidence="10" type="ORF">L9G74_09675</name>
</gene>
<keyword evidence="4" id="KW-0547">Nucleotide-binding</keyword>
<evidence type="ECO:0000256" key="2">
    <source>
        <dbReference type="ARBA" id="ARBA00022527"/>
    </source>
</evidence>
<dbReference type="Gene3D" id="1.10.510.10">
    <property type="entry name" value="Transferase(Phosphotransferase) domain 1"/>
    <property type="match status" value="1"/>
</dbReference>
<dbReference type="InterPro" id="IPR018934">
    <property type="entry name" value="RIO_dom"/>
</dbReference>
<evidence type="ECO:0000313" key="11">
    <source>
        <dbReference type="Proteomes" id="UP001201549"/>
    </source>
</evidence>
<comment type="catalytic activity">
    <reaction evidence="8">
        <text>L-seryl-[protein] + ATP = O-phospho-L-seryl-[protein] + ADP + H(+)</text>
        <dbReference type="Rhea" id="RHEA:17989"/>
        <dbReference type="Rhea" id="RHEA-COMP:9863"/>
        <dbReference type="Rhea" id="RHEA-COMP:11604"/>
        <dbReference type="ChEBI" id="CHEBI:15378"/>
        <dbReference type="ChEBI" id="CHEBI:29999"/>
        <dbReference type="ChEBI" id="CHEBI:30616"/>
        <dbReference type="ChEBI" id="CHEBI:83421"/>
        <dbReference type="ChEBI" id="CHEBI:456216"/>
        <dbReference type="EC" id="2.7.11.1"/>
    </reaction>
</comment>
<dbReference type="InterPro" id="IPR011009">
    <property type="entry name" value="Kinase-like_dom_sf"/>
</dbReference>
<keyword evidence="6" id="KW-0067">ATP-binding</keyword>
<dbReference type="EMBL" id="JAKOGG010000005">
    <property type="protein sequence ID" value="MCS4556709.1"/>
    <property type="molecule type" value="Genomic_DNA"/>
</dbReference>
<keyword evidence="5 10" id="KW-0418">Kinase</keyword>
<feature type="domain" description="RIO-type" evidence="9">
    <location>
        <begin position="23"/>
        <end position="130"/>
    </location>
</feature>
<dbReference type="Proteomes" id="UP001201549">
    <property type="component" value="Unassembled WGS sequence"/>
</dbReference>
<evidence type="ECO:0000256" key="5">
    <source>
        <dbReference type="ARBA" id="ARBA00022777"/>
    </source>
</evidence>
<evidence type="ECO:0000256" key="1">
    <source>
        <dbReference type="ARBA" id="ARBA00012513"/>
    </source>
</evidence>
<evidence type="ECO:0000256" key="8">
    <source>
        <dbReference type="ARBA" id="ARBA00048679"/>
    </source>
</evidence>
<dbReference type="RefSeq" id="WP_326521514.1">
    <property type="nucleotide sequence ID" value="NZ_JAKOGG010000005.1"/>
</dbReference>
<sequence length="213" mass="25366">MYRYQDDSYNLVIKDFSSRNWLVKNTMGRLSIRQEYAAMSALQGIEGITPECYLLTDYTIAYRYFEGDTLKGYAKKGHQLQPSFLHKLEQMIREIHARGWVHLDLRNMENILIDDHGNPAIIDFQSCMRWHKFPIWLQKFMRYADITGAYKAWTRYGATQLPRHKQTFLTKYNATRKLWVFRGYPIHRMNLKLKAMAASILSMDLVRSFMELF</sequence>
<keyword evidence="11" id="KW-1185">Reference proteome</keyword>
<accession>A0ABT2FK56</accession>
<dbReference type="GO" id="GO:0004674">
    <property type="term" value="F:protein serine/threonine kinase activity"/>
    <property type="evidence" value="ECO:0007669"/>
    <property type="project" value="UniProtKB-KW"/>
</dbReference>
<name>A0ABT2FK56_9GAMM</name>
<dbReference type="SUPFAM" id="SSF56112">
    <property type="entry name" value="Protein kinase-like (PK-like)"/>
    <property type="match status" value="1"/>
</dbReference>
<reference evidence="11" key="2">
    <citation type="submission" date="2023-07" db="EMBL/GenBank/DDBJ databases">
        <title>Shewanella mangrovi sp. nov., an acetaldehyde- degrading bacterium isolated from mangrove sediment.</title>
        <authorList>
            <person name="Liu Y."/>
        </authorList>
    </citation>
    <scope>NUCLEOTIDE SEQUENCE [LARGE SCALE GENOMIC DNA]</scope>
    <source>
        <strain evidence="11">C32</strain>
    </source>
</reference>
<evidence type="ECO:0000256" key="4">
    <source>
        <dbReference type="ARBA" id="ARBA00022741"/>
    </source>
</evidence>
<evidence type="ECO:0000256" key="3">
    <source>
        <dbReference type="ARBA" id="ARBA00022679"/>
    </source>
</evidence>
<evidence type="ECO:0000313" key="10">
    <source>
        <dbReference type="EMBL" id="MCS4556709.1"/>
    </source>
</evidence>
<comment type="caution">
    <text evidence="10">The sequence shown here is derived from an EMBL/GenBank/DDBJ whole genome shotgun (WGS) entry which is preliminary data.</text>
</comment>
<protein>
    <recommendedName>
        <fullName evidence="1">non-specific serine/threonine protein kinase</fullName>
        <ecNumber evidence="1">2.7.11.1</ecNumber>
    </recommendedName>
</protein>
<evidence type="ECO:0000259" key="9">
    <source>
        <dbReference type="Pfam" id="PF01163"/>
    </source>
</evidence>
<reference evidence="10 11" key="1">
    <citation type="submission" date="2022-02" db="EMBL/GenBank/DDBJ databases">
        <authorList>
            <person name="Zhuang L."/>
        </authorList>
    </citation>
    <scope>NUCLEOTIDE SEQUENCE [LARGE SCALE GENOMIC DNA]</scope>
    <source>
        <strain evidence="10 11">C32</strain>
    </source>
</reference>
<evidence type="ECO:0000256" key="7">
    <source>
        <dbReference type="ARBA" id="ARBA00047899"/>
    </source>
</evidence>
<proteinExistence type="predicted"/>
<keyword evidence="3" id="KW-0808">Transferase</keyword>
<keyword evidence="2 10" id="KW-0723">Serine/threonine-protein kinase</keyword>
<evidence type="ECO:0000256" key="6">
    <source>
        <dbReference type="ARBA" id="ARBA00022840"/>
    </source>
</evidence>
<organism evidence="10 11">
    <name type="scientific">Shewanella electrica</name>
    <dbReference type="NCBI Taxonomy" id="515560"/>
    <lineage>
        <taxon>Bacteria</taxon>
        <taxon>Pseudomonadati</taxon>
        <taxon>Pseudomonadota</taxon>
        <taxon>Gammaproteobacteria</taxon>
        <taxon>Alteromonadales</taxon>
        <taxon>Shewanellaceae</taxon>
        <taxon>Shewanella</taxon>
    </lineage>
</organism>
<comment type="catalytic activity">
    <reaction evidence="7">
        <text>L-threonyl-[protein] + ATP = O-phospho-L-threonyl-[protein] + ADP + H(+)</text>
        <dbReference type="Rhea" id="RHEA:46608"/>
        <dbReference type="Rhea" id="RHEA-COMP:11060"/>
        <dbReference type="Rhea" id="RHEA-COMP:11605"/>
        <dbReference type="ChEBI" id="CHEBI:15378"/>
        <dbReference type="ChEBI" id="CHEBI:30013"/>
        <dbReference type="ChEBI" id="CHEBI:30616"/>
        <dbReference type="ChEBI" id="CHEBI:61977"/>
        <dbReference type="ChEBI" id="CHEBI:456216"/>
        <dbReference type="EC" id="2.7.11.1"/>
    </reaction>
</comment>
<dbReference type="EC" id="2.7.11.1" evidence="1"/>